<name>A0A0F9SAL9_9ZZZZ</name>
<sequence length="77" mass="8939">MNRTEEMEVKVVKTYITEKMVITVEEKLTVSSTENSWYSEVNATKLHLKVDDTKNVELELDELHSTLLRTILKQGEV</sequence>
<reference evidence="1" key="1">
    <citation type="journal article" date="2015" name="Nature">
        <title>Complex archaea that bridge the gap between prokaryotes and eukaryotes.</title>
        <authorList>
            <person name="Spang A."/>
            <person name="Saw J.H."/>
            <person name="Jorgensen S.L."/>
            <person name="Zaremba-Niedzwiedzka K."/>
            <person name="Martijn J."/>
            <person name="Lind A.E."/>
            <person name="van Eijk R."/>
            <person name="Schleper C."/>
            <person name="Guy L."/>
            <person name="Ettema T.J."/>
        </authorList>
    </citation>
    <scope>NUCLEOTIDE SEQUENCE</scope>
</reference>
<accession>A0A0F9SAL9</accession>
<dbReference type="AlphaFoldDB" id="A0A0F9SAL9"/>
<gene>
    <name evidence="1" type="ORF">LCGC14_0495260</name>
</gene>
<comment type="caution">
    <text evidence="1">The sequence shown here is derived from an EMBL/GenBank/DDBJ whole genome shotgun (WGS) entry which is preliminary data.</text>
</comment>
<evidence type="ECO:0000313" key="1">
    <source>
        <dbReference type="EMBL" id="KKN64099.1"/>
    </source>
</evidence>
<dbReference type="EMBL" id="LAZR01000568">
    <property type="protein sequence ID" value="KKN64099.1"/>
    <property type="molecule type" value="Genomic_DNA"/>
</dbReference>
<proteinExistence type="predicted"/>
<organism evidence="1">
    <name type="scientific">marine sediment metagenome</name>
    <dbReference type="NCBI Taxonomy" id="412755"/>
    <lineage>
        <taxon>unclassified sequences</taxon>
        <taxon>metagenomes</taxon>
        <taxon>ecological metagenomes</taxon>
    </lineage>
</organism>
<protein>
    <submittedName>
        <fullName evidence="1">Uncharacterized protein</fullName>
    </submittedName>
</protein>